<feature type="transmembrane region" description="Helical" evidence="1">
    <location>
        <begin position="41"/>
        <end position="63"/>
    </location>
</feature>
<name>H3SP20_9BACL</name>
<reference evidence="2 3" key="1">
    <citation type="journal article" date="2012" name="J. Bacteriol.">
        <title>Genome Sequence of the Pattern-Forming Social Bacterium Paenibacillus dendritiformis C454 Chiral Morphotype.</title>
        <authorList>
            <person name="Sirota-Madi A."/>
            <person name="Olender T."/>
            <person name="Helman Y."/>
            <person name="Brainis I."/>
            <person name="Finkelshtein A."/>
            <person name="Roth D."/>
            <person name="Hagai E."/>
            <person name="Leshkowitz D."/>
            <person name="Brodsky L."/>
            <person name="Galatenko V."/>
            <person name="Nikolaev V."/>
            <person name="Gutnick D.L."/>
            <person name="Lancet D."/>
            <person name="Ben-Jacob E."/>
        </authorList>
    </citation>
    <scope>NUCLEOTIDE SEQUENCE [LARGE SCALE GENOMIC DNA]</scope>
    <source>
        <strain evidence="2 3">C454</strain>
    </source>
</reference>
<dbReference type="AlphaFoldDB" id="H3SP20"/>
<dbReference type="EMBL" id="AHKH01000174">
    <property type="protein sequence ID" value="EHQ59176.1"/>
    <property type="molecule type" value="Genomic_DNA"/>
</dbReference>
<keyword evidence="1" id="KW-0472">Membrane</keyword>
<evidence type="ECO:0000256" key="1">
    <source>
        <dbReference type="SAM" id="Phobius"/>
    </source>
</evidence>
<comment type="caution">
    <text evidence="2">The sequence shown here is derived from an EMBL/GenBank/DDBJ whole genome shotgun (WGS) entry which is preliminary data.</text>
</comment>
<organism evidence="2 3">
    <name type="scientific">Paenibacillus dendritiformis C454</name>
    <dbReference type="NCBI Taxonomy" id="1131935"/>
    <lineage>
        <taxon>Bacteria</taxon>
        <taxon>Bacillati</taxon>
        <taxon>Bacillota</taxon>
        <taxon>Bacilli</taxon>
        <taxon>Bacillales</taxon>
        <taxon>Paenibacillaceae</taxon>
        <taxon>Paenibacillus</taxon>
    </lineage>
</organism>
<dbReference type="PATRIC" id="fig|1131935.3.peg.5512"/>
<sequence length="142" mass="15769">MIKLSDAGNNKNHPRMIRIRIPMNRVVNKMNKIRIAMVQRIGYGACALSIILWVLLIGVDPYFAGMDQVSAGISLAMLALPAVLCVSGLMRLRSSLLLIAFVWSLPYSMYMVLNPGVFSLFGATNLMYLLCLCAFRAHGVKY</sequence>
<proteinExistence type="predicted"/>
<gene>
    <name evidence="2" type="ORF">PDENDC454_26643</name>
</gene>
<keyword evidence="1" id="KW-0812">Transmembrane</keyword>
<dbReference type="Proteomes" id="UP000003900">
    <property type="component" value="Unassembled WGS sequence"/>
</dbReference>
<feature type="transmembrane region" description="Helical" evidence="1">
    <location>
        <begin position="96"/>
        <end position="113"/>
    </location>
</feature>
<evidence type="ECO:0000313" key="2">
    <source>
        <dbReference type="EMBL" id="EHQ59176.1"/>
    </source>
</evidence>
<feature type="transmembrane region" description="Helical" evidence="1">
    <location>
        <begin position="69"/>
        <end position="89"/>
    </location>
</feature>
<feature type="transmembrane region" description="Helical" evidence="1">
    <location>
        <begin position="119"/>
        <end position="137"/>
    </location>
</feature>
<keyword evidence="3" id="KW-1185">Reference proteome</keyword>
<evidence type="ECO:0000313" key="3">
    <source>
        <dbReference type="Proteomes" id="UP000003900"/>
    </source>
</evidence>
<keyword evidence="1" id="KW-1133">Transmembrane helix</keyword>
<accession>H3SP20</accession>
<protein>
    <submittedName>
        <fullName evidence="2">Uncharacterized protein</fullName>
    </submittedName>
</protein>